<sequence length="576" mass="58290">MPRSLALAAFACLSLGCLPEPTVDLDGPRVVTSTLDAGAVAVPVLPELALAFSEPLDPTSLHRGSVALIPWELGEDCEHTPVCAEGLCVAGRCQTDPVRSAVLSDLEDGEYLGEDDPQFELALSAEGTRATLTLGRALDAGRRYSLVLGAGVRDRGGAGLLGGGGGTPGPWLRVLSTARAGSGGPEPRLVSPAPGREGVPTNLGRVELSFSPPVPLPGSESGASVELEAEDGGPGVILEAPEPCPGWVPGACLRLRPRTLLRPGVRYRPAGGSLVDRLGRPVVRPSAANEGWFATGEGPDLDAPGFVVAGADETRGRCVVLEVTVSEPVRARLEVGEASIVAELPEGLSVLGAAAEASGVGEALPWTLELEDAAGNWARAGGAAVAGPSFDPAVPEGLRISEILANPLGPEPHAEFVELALAADAPGPVELAGLILSDRSMAEMRAASLAGEAIPGDSLPAMALAPGELAVVVAQGWAPGLGDDPPPPPGAKLVVVDGSLGEGGLKNAGEPLTLWMPGPEGPISISSYGNWIDPSAAAHAGRSVVATPASDGCDLPAHPPRWRSHPLGSASPGRSP</sequence>
<name>A6GES2_9BACT</name>
<evidence type="ECO:0000256" key="1">
    <source>
        <dbReference type="SAM" id="MobiDB-lite"/>
    </source>
</evidence>
<evidence type="ECO:0000313" key="3">
    <source>
        <dbReference type="Proteomes" id="UP000005801"/>
    </source>
</evidence>
<organism evidence="2 3">
    <name type="scientific">Plesiocystis pacifica SIR-1</name>
    <dbReference type="NCBI Taxonomy" id="391625"/>
    <lineage>
        <taxon>Bacteria</taxon>
        <taxon>Pseudomonadati</taxon>
        <taxon>Myxococcota</taxon>
        <taxon>Polyangia</taxon>
        <taxon>Nannocystales</taxon>
        <taxon>Nannocystaceae</taxon>
        <taxon>Plesiocystis</taxon>
    </lineage>
</organism>
<proteinExistence type="predicted"/>
<reference evidence="2 3" key="1">
    <citation type="submission" date="2007-06" db="EMBL/GenBank/DDBJ databases">
        <authorList>
            <person name="Shimkets L."/>
            <person name="Ferriera S."/>
            <person name="Johnson J."/>
            <person name="Kravitz S."/>
            <person name="Beeson K."/>
            <person name="Sutton G."/>
            <person name="Rogers Y.-H."/>
            <person name="Friedman R."/>
            <person name="Frazier M."/>
            <person name="Venter J.C."/>
        </authorList>
    </citation>
    <scope>NUCLEOTIDE SEQUENCE [LARGE SCALE GENOMIC DNA]</scope>
    <source>
        <strain evidence="2 3">SIR-1</strain>
    </source>
</reference>
<dbReference type="STRING" id="391625.PPSIR1_13460"/>
<keyword evidence="3" id="KW-1185">Reference proteome</keyword>
<dbReference type="eggNOG" id="ENOG5032JK6">
    <property type="taxonomic scope" value="Bacteria"/>
</dbReference>
<accession>A6GES2</accession>
<dbReference type="RefSeq" id="WP_006975212.1">
    <property type="nucleotide sequence ID" value="NZ_ABCS01000085.1"/>
</dbReference>
<feature type="region of interest" description="Disordered" evidence="1">
    <location>
        <begin position="539"/>
        <end position="576"/>
    </location>
</feature>
<dbReference type="PROSITE" id="PS51257">
    <property type="entry name" value="PROKAR_LIPOPROTEIN"/>
    <property type="match status" value="1"/>
</dbReference>
<evidence type="ECO:0000313" key="2">
    <source>
        <dbReference type="EMBL" id="EDM75655.1"/>
    </source>
</evidence>
<dbReference type="Proteomes" id="UP000005801">
    <property type="component" value="Unassembled WGS sequence"/>
</dbReference>
<dbReference type="EMBL" id="ABCS01000085">
    <property type="protein sequence ID" value="EDM75655.1"/>
    <property type="molecule type" value="Genomic_DNA"/>
</dbReference>
<comment type="caution">
    <text evidence="2">The sequence shown here is derived from an EMBL/GenBank/DDBJ whole genome shotgun (WGS) entry which is preliminary data.</text>
</comment>
<dbReference type="OrthoDB" id="5489112at2"/>
<dbReference type="AlphaFoldDB" id="A6GES2"/>
<protein>
    <submittedName>
        <fullName evidence="2">Uncharacterized protein</fullName>
    </submittedName>
</protein>
<gene>
    <name evidence="2" type="ORF">PPSIR1_13460</name>
</gene>